<feature type="non-terminal residue" evidence="2">
    <location>
        <position position="1"/>
    </location>
</feature>
<protein>
    <submittedName>
        <fullName evidence="2">Uncharacterized protein</fullName>
    </submittedName>
</protein>
<feature type="region of interest" description="Disordered" evidence="1">
    <location>
        <begin position="139"/>
        <end position="179"/>
    </location>
</feature>
<feature type="region of interest" description="Disordered" evidence="1">
    <location>
        <begin position="1"/>
        <end position="22"/>
    </location>
</feature>
<dbReference type="Proteomes" id="UP000784294">
    <property type="component" value="Unassembled WGS sequence"/>
</dbReference>
<keyword evidence="3" id="KW-1185">Reference proteome</keyword>
<feature type="compositionally biased region" description="Polar residues" evidence="1">
    <location>
        <begin position="8"/>
        <end position="17"/>
    </location>
</feature>
<evidence type="ECO:0000313" key="2">
    <source>
        <dbReference type="EMBL" id="VEL42198.1"/>
    </source>
</evidence>
<accession>A0A3S5CRH2</accession>
<gene>
    <name evidence="2" type="ORF">PXEA_LOCUS35638</name>
</gene>
<feature type="compositionally biased region" description="Low complexity" evidence="1">
    <location>
        <begin position="139"/>
        <end position="150"/>
    </location>
</feature>
<proteinExistence type="predicted"/>
<evidence type="ECO:0000256" key="1">
    <source>
        <dbReference type="SAM" id="MobiDB-lite"/>
    </source>
</evidence>
<dbReference type="AlphaFoldDB" id="A0A3S5CRH2"/>
<organism evidence="2 3">
    <name type="scientific">Protopolystoma xenopodis</name>
    <dbReference type="NCBI Taxonomy" id="117903"/>
    <lineage>
        <taxon>Eukaryota</taxon>
        <taxon>Metazoa</taxon>
        <taxon>Spiralia</taxon>
        <taxon>Lophotrochozoa</taxon>
        <taxon>Platyhelminthes</taxon>
        <taxon>Monogenea</taxon>
        <taxon>Polyopisthocotylea</taxon>
        <taxon>Polystomatidea</taxon>
        <taxon>Polystomatidae</taxon>
        <taxon>Protopolystoma</taxon>
    </lineage>
</organism>
<name>A0A3S5CRH2_9PLAT</name>
<reference evidence="2" key="1">
    <citation type="submission" date="2018-11" db="EMBL/GenBank/DDBJ databases">
        <authorList>
            <consortium name="Pathogen Informatics"/>
        </authorList>
    </citation>
    <scope>NUCLEOTIDE SEQUENCE</scope>
</reference>
<comment type="caution">
    <text evidence="2">The sequence shown here is derived from an EMBL/GenBank/DDBJ whole genome shotgun (WGS) entry which is preliminary data.</text>
</comment>
<dbReference type="EMBL" id="CAAALY010273082">
    <property type="protein sequence ID" value="VEL42198.1"/>
    <property type="molecule type" value="Genomic_DNA"/>
</dbReference>
<evidence type="ECO:0000313" key="3">
    <source>
        <dbReference type="Proteomes" id="UP000784294"/>
    </source>
</evidence>
<sequence length="239" mass="25368">KATPSLDVHTSQHTSLENARAASVTLADTSKLPAGPATSSISDSLGLSNGLLTSGSGTSDMTKMTRLYTFRLAIGDPANVYEDREVSTNSFFGRQSSWTTAVYELAVADDRDFGAQDSNIYSRTSFDGEAAAGALDTDDLAPLTSSSTSTAPPPLPTETLSDRLSPDCLGDINTNSPDRTSVAMEFSEASDLRERERSGSETVAYAQGHQKYCLDEDDGGAADVESACYFACQSWHAFN</sequence>